<dbReference type="Proteomes" id="UP000179935">
    <property type="component" value="Unassembled WGS sequence"/>
</dbReference>
<proteinExistence type="predicted"/>
<keyword evidence="2" id="KW-1185">Reference proteome</keyword>
<sequence>MPFGPGTEGGSDAVENVGAKAMASSGLSATALASCEAARGADATTSLSVSSEERLPGTAVYWLPSSIDRRTRARPVSSWIARILGPSCCSSSLPGWASPAVTAACRAAKSSPSLRRWSICVGRSIWRMAMEGIR</sequence>
<name>A0A1S2NTX5_9ACTN</name>
<dbReference type="AlphaFoldDB" id="A0A1S2NTX5"/>
<protein>
    <submittedName>
        <fullName evidence="1">Uncharacterized protein</fullName>
    </submittedName>
</protein>
<organism evidence="1 2">
    <name type="scientific">Streptomyces colonosanans</name>
    <dbReference type="NCBI Taxonomy" id="1428652"/>
    <lineage>
        <taxon>Bacteria</taxon>
        <taxon>Bacillati</taxon>
        <taxon>Actinomycetota</taxon>
        <taxon>Actinomycetes</taxon>
        <taxon>Kitasatosporales</taxon>
        <taxon>Streptomycetaceae</taxon>
        <taxon>Streptomyces</taxon>
    </lineage>
</organism>
<accession>A0A1S2NTX5</accession>
<reference evidence="1 2" key="1">
    <citation type="submission" date="2016-10" db="EMBL/GenBank/DDBJ databases">
        <title>Genome sequence of Streptomyces sp. MUSC 93.</title>
        <authorList>
            <person name="Lee L.-H."/>
            <person name="Ser H.-L."/>
            <person name="Law J.W.-F."/>
        </authorList>
    </citation>
    <scope>NUCLEOTIDE SEQUENCE [LARGE SCALE GENOMIC DNA]</scope>
    <source>
        <strain evidence="1 2">MUSC 93</strain>
    </source>
</reference>
<evidence type="ECO:0000313" key="1">
    <source>
        <dbReference type="EMBL" id="OIJ84993.1"/>
    </source>
</evidence>
<comment type="caution">
    <text evidence="1">The sequence shown here is derived from an EMBL/GenBank/DDBJ whole genome shotgun (WGS) entry which is preliminary data.</text>
</comment>
<dbReference type="EMBL" id="MLYP01000105">
    <property type="protein sequence ID" value="OIJ84993.1"/>
    <property type="molecule type" value="Genomic_DNA"/>
</dbReference>
<evidence type="ECO:0000313" key="2">
    <source>
        <dbReference type="Proteomes" id="UP000179935"/>
    </source>
</evidence>
<gene>
    <name evidence="1" type="ORF">BIV24_29635</name>
</gene>